<dbReference type="InterPro" id="IPR002893">
    <property type="entry name" value="Znf_MYND"/>
</dbReference>
<protein>
    <submittedName>
        <fullName evidence="12">Ankyrin repeat and MYND domain-containing protein 2</fullName>
    </submittedName>
</protein>
<evidence type="ECO:0000256" key="9">
    <source>
        <dbReference type="PROSITE-ProRule" id="PRU00023"/>
    </source>
</evidence>
<feature type="repeat" description="ANK" evidence="9">
    <location>
        <begin position="77"/>
        <end position="109"/>
    </location>
</feature>
<dbReference type="InterPro" id="IPR036770">
    <property type="entry name" value="Ankyrin_rpt-contain_sf"/>
</dbReference>
<dbReference type="SUPFAM" id="SSF144232">
    <property type="entry name" value="HIT/MYND zinc finger-like"/>
    <property type="match status" value="1"/>
</dbReference>
<evidence type="ECO:0000256" key="3">
    <source>
        <dbReference type="ARBA" id="ARBA00022737"/>
    </source>
</evidence>
<dbReference type="Pfam" id="PF12796">
    <property type="entry name" value="Ank_2"/>
    <property type="match status" value="1"/>
</dbReference>
<evidence type="ECO:0000256" key="7">
    <source>
        <dbReference type="ARBA" id="ARBA00023069"/>
    </source>
</evidence>
<evidence type="ECO:0000256" key="5">
    <source>
        <dbReference type="ARBA" id="ARBA00022833"/>
    </source>
</evidence>
<gene>
    <name evidence="12" type="primary">ANKMY2</name>
    <name evidence="12" type="ORF">Bhyg_08872</name>
</gene>
<sequence length="400" mass="44746">MVNEDGLTVQQKDIFDKITKNDAGGLKILLSQLSGTVDFVDENGMTPLQHACYKGNLESVQMLLDQGADANSSKHGMNYTALHFGALSGNTNICLLLLLAGANSSALNSVSRTPAQMGAFVGNHAAVATINNFIPKQEIEYYTKLQGQQTEPYLPIVLLDSFHRFVIESNIHPVRIALNLQKFGAFSDHLKELKKVLELMAEREMQRSNEVNEIMAFKYHYLGWIVNEIHKCRDHFQLRNKEAGVDSKSVDYVELFAKRVLKENKQGFLEYVESTIRDCVREFPFRECTIFRQVVSQLANKDCTSALDVVRAAINGQRGFVEDITSCSTCGEEGPDKKCSKCKQVQYCDRECQRLHWFMHKKTCARPMPSAGGSGSNGANVKKDIDTTEISEQLQNMVAG</sequence>
<evidence type="ECO:0000256" key="8">
    <source>
        <dbReference type="ARBA" id="ARBA00023273"/>
    </source>
</evidence>
<keyword evidence="6 9" id="KW-0040">ANK repeat</keyword>
<dbReference type="PROSITE" id="PS50297">
    <property type="entry name" value="ANK_REP_REGION"/>
    <property type="match status" value="1"/>
</dbReference>
<dbReference type="GO" id="GO:0005929">
    <property type="term" value="C:cilium"/>
    <property type="evidence" value="ECO:0007669"/>
    <property type="project" value="UniProtKB-SubCell"/>
</dbReference>
<keyword evidence="5" id="KW-0862">Zinc</keyword>
<feature type="repeat" description="ANK" evidence="9">
    <location>
        <begin position="43"/>
        <end position="75"/>
    </location>
</feature>
<dbReference type="OrthoDB" id="10257049at2759"/>
<evidence type="ECO:0000256" key="2">
    <source>
        <dbReference type="ARBA" id="ARBA00022723"/>
    </source>
</evidence>
<dbReference type="InterPro" id="IPR052452">
    <property type="entry name" value="Ankyrin-MYND_dom_contain_2"/>
</dbReference>
<dbReference type="Gene3D" id="6.10.140.2220">
    <property type="match status" value="1"/>
</dbReference>
<keyword evidence="7" id="KW-0969">Cilium</keyword>
<dbReference type="PROSITE" id="PS50088">
    <property type="entry name" value="ANK_REPEAT"/>
    <property type="match status" value="2"/>
</dbReference>
<dbReference type="Proteomes" id="UP001151699">
    <property type="component" value="Chromosome B"/>
</dbReference>
<name>A0A9Q0N662_9DIPT</name>
<reference evidence="12" key="1">
    <citation type="submission" date="2022-07" db="EMBL/GenBank/DDBJ databases">
        <authorList>
            <person name="Trinca V."/>
            <person name="Uliana J.V.C."/>
            <person name="Torres T.T."/>
            <person name="Ward R.J."/>
            <person name="Monesi N."/>
        </authorList>
    </citation>
    <scope>NUCLEOTIDE SEQUENCE</scope>
    <source>
        <strain evidence="12">HSMRA1968</strain>
        <tissue evidence="12">Whole embryos</tissue>
    </source>
</reference>
<keyword evidence="2" id="KW-0479">Metal-binding</keyword>
<evidence type="ECO:0000256" key="10">
    <source>
        <dbReference type="PROSITE-ProRule" id="PRU00134"/>
    </source>
</evidence>
<dbReference type="PROSITE" id="PS01360">
    <property type="entry name" value="ZF_MYND_1"/>
    <property type="match status" value="1"/>
</dbReference>
<dbReference type="InterPro" id="IPR002110">
    <property type="entry name" value="Ankyrin_rpt"/>
</dbReference>
<evidence type="ECO:0000259" key="11">
    <source>
        <dbReference type="PROSITE" id="PS50865"/>
    </source>
</evidence>
<evidence type="ECO:0000313" key="13">
    <source>
        <dbReference type="Proteomes" id="UP001151699"/>
    </source>
</evidence>
<dbReference type="EMBL" id="WJQU01000002">
    <property type="protein sequence ID" value="KAJ6643907.1"/>
    <property type="molecule type" value="Genomic_DNA"/>
</dbReference>
<dbReference type="AlphaFoldDB" id="A0A9Q0N662"/>
<dbReference type="PROSITE" id="PS50865">
    <property type="entry name" value="ZF_MYND_2"/>
    <property type="match status" value="1"/>
</dbReference>
<keyword evidence="4 10" id="KW-0863">Zinc-finger</keyword>
<dbReference type="CDD" id="cd23020">
    <property type="entry name" value="zf-HIT"/>
    <property type="match status" value="1"/>
</dbReference>
<dbReference type="SMART" id="SM00248">
    <property type="entry name" value="ANK"/>
    <property type="match status" value="2"/>
</dbReference>
<evidence type="ECO:0000313" key="12">
    <source>
        <dbReference type="EMBL" id="KAJ6643907.1"/>
    </source>
</evidence>
<keyword evidence="3" id="KW-0677">Repeat</keyword>
<dbReference type="PANTHER" id="PTHR24150:SF8">
    <property type="entry name" value="ANKYRIN REPEAT AND MYND DOMAIN-CONTAINING PROTEIN 2"/>
    <property type="match status" value="1"/>
</dbReference>
<evidence type="ECO:0000256" key="1">
    <source>
        <dbReference type="ARBA" id="ARBA00004138"/>
    </source>
</evidence>
<proteinExistence type="predicted"/>
<keyword evidence="13" id="KW-1185">Reference proteome</keyword>
<keyword evidence="8" id="KW-0966">Cell projection</keyword>
<dbReference type="PANTHER" id="PTHR24150">
    <property type="entry name" value="ANKYRIN REPEAT AND MYND DOMAIN-CONTAINING PROTEIN 2"/>
    <property type="match status" value="1"/>
</dbReference>
<organism evidence="12 13">
    <name type="scientific">Pseudolycoriella hygida</name>
    <dbReference type="NCBI Taxonomy" id="35572"/>
    <lineage>
        <taxon>Eukaryota</taxon>
        <taxon>Metazoa</taxon>
        <taxon>Ecdysozoa</taxon>
        <taxon>Arthropoda</taxon>
        <taxon>Hexapoda</taxon>
        <taxon>Insecta</taxon>
        <taxon>Pterygota</taxon>
        <taxon>Neoptera</taxon>
        <taxon>Endopterygota</taxon>
        <taxon>Diptera</taxon>
        <taxon>Nematocera</taxon>
        <taxon>Sciaroidea</taxon>
        <taxon>Sciaridae</taxon>
        <taxon>Pseudolycoriella</taxon>
    </lineage>
</organism>
<dbReference type="Pfam" id="PF01753">
    <property type="entry name" value="zf-MYND"/>
    <property type="match status" value="1"/>
</dbReference>
<dbReference type="Gene3D" id="1.25.40.20">
    <property type="entry name" value="Ankyrin repeat-containing domain"/>
    <property type="match status" value="1"/>
</dbReference>
<feature type="domain" description="MYND-type" evidence="11">
    <location>
        <begin position="327"/>
        <end position="364"/>
    </location>
</feature>
<evidence type="ECO:0000256" key="6">
    <source>
        <dbReference type="ARBA" id="ARBA00023043"/>
    </source>
</evidence>
<evidence type="ECO:0000256" key="4">
    <source>
        <dbReference type="ARBA" id="ARBA00022771"/>
    </source>
</evidence>
<accession>A0A9Q0N662</accession>
<dbReference type="SUPFAM" id="SSF48403">
    <property type="entry name" value="Ankyrin repeat"/>
    <property type="match status" value="1"/>
</dbReference>
<comment type="subcellular location">
    <subcellularLocation>
        <location evidence="1">Cell projection</location>
        <location evidence="1">Cilium</location>
    </subcellularLocation>
</comment>
<dbReference type="GO" id="GO:0008270">
    <property type="term" value="F:zinc ion binding"/>
    <property type="evidence" value="ECO:0007669"/>
    <property type="project" value="UniProtKB-KW"/>
</dbReference>
<comment type="caution">
    <text evidence="12">The sequence shown here is derived from an EMBL/GenBank/DDBJ whole genome shotgun (WGS) entry which is preliminary data.</text>
</comment>